<reference evidence="3" key="2">
    <citation type="journal article" date="2017" name="Nat. Plants">
        <title>The Aegilops tauschii genome reveals multiple impacts of transposons.</title>
        <authorList>
            <person name="Zhao G."/>
            <person name="Zou C."/>
            <person name="Li K."/>
            <person name="Wang K."/>
            <person name="Li T."/>
            <person name="Gao L."/>
            <person name="Zhang X."/>
            <person name="Wang H."/>
            <person name="Yang Z."/>
            <person name="Liu X."/>
            <person name="Jiang W."/>
            <person name="Mao L."/>
            <person name="Kong X."/>
            <person name="Jiao Y."/>
            <person name="Jia J."/>
        </authorList>
    </citation>
    <scope>NUCLEOTIDE SEQUENCE [LARGE SCALE GENOMIC DNA]</scope>
    <source>
        <strain evidence="3">cv. AL8/78</strain>
    </source>
</reference>
<reference evidence="3" key="1">
    <citation type="journal article" date="2014" name="Science">
        <title>Ancient hybridizations among the ancestral genomes of bread wheat.</title>
        <authorList>
            <consortium name="International Wheat Genome Sequencing Consortium,"/>
            <person name="Marcussen T."/>
            <person name="Sandve S.R."/>
            <person name="Heier L."/>
            <person name="Spannagl M."/>
            <person name="Pfeifer M."/>
            <person name="Jakobsen K.S."/>
            <person name="Wulff B.B."/>
            <person name="Steuernagel B."/>
            <person name="Mayer K.F."/>
            <person name="Olsen O.A."/>
        </authorList>
    </citation>
    <scope>NUCLEOTIDE SEQUENCE [LARGE SCALE GENOMIC DNA]</scope>
    <source>
        <strain evidence="3">cv. AL8/78</strain>
    </source>
</reference>
<dbReference type="AlphaFoldDB" id="A0A453PUJ3"/>
<evidence type="ECO:0000256" key="1">
    <source>
        <dbReference type="SAM" id="MobiDB-lite"/>
    </source>
</evidence>
<name>A0A453PUJ3_AEGTS</name>
<dbReference type="Gramene" id="AET6Gv20863700.2">
    <property type="protein sequence ID" value="AET6Gv20863700.2"/>
    <property type="gene ID" value="AET6Gv20863700"/>
</dbReference>
<protein>
    <submittedName>
        <fullName evidence="2">Uncharacterized protein</fullName>
    </submittedName>
</protein>
<feature type="region of interest" description="Disordered" evidence="1">
    <location>
        <begin position="1"/>
        <end position="31"/>
    </location>
</feature>
<keyword evidence="3" id="KW-1185">Reference proteome</keyword>
<reference evidence="2" key="4">
    <citation type="submission" date="2019-03" db="UniProtKB">
        <authorList>
            <consortium name="EnsemblPlants"/>
        </authorList>
    </citation>
    <scope>IDENTIFICATION</scope>
</reference>
<evidence type="ECO:0000313" key="3">
    <source>
        <dbReference type="Proteomes" id="UP000015105"/>
    </source>
</evidence>
<proteinExistence type="predicted"/>
<dbReference type="EnsemblPlants" id="AET6Gv20863700.2">
    <property type="protein sequence ID" value="AET6Gv20863700.2"/>
    <property type="gene ID" value="AET6Gv20863700"/>
</dbReference>
<dbReference type="Proteomes" id="UP000015105">
    <property type="component" value="Chromosome 6D"/>
</dbReference>
<organism evidence="2 3">
    <name type="scientific">Aegilops tauschii subsp. strangulata</name>
    <name type="common">Goatgrass</name>
    <dbReference type="NCBI Taxonomy" id="200361"/>
    <lineage>
        <taxon>Eukaryota</taxon>
        <taxon>Viridiplantae</taxon>
        <taxon>Streptophyta</taxon>
        <taxon>Embryophyta</taxon>
        <taxon>Tracheophyta</taxon>
        <taxon>Spermatophyta</taxon>
        <taxon>Magnoliopsida</taxon>
        <taxon>Liliopsida</taxon>
        <taxon>Poales</taxon>
        <taxon>Poaceae</taxon>
        <taxon>BOP clade</taxon>
        <taxon>Pooideae</taxon>
        <taxon>Triticodae</taxon>
        <taxon>Triticeae</taxon>
        <taxon>Triticinae</taxon>
        <taxon>Aegilops</taxon>
    </lineage>
</organism>
<evidence type="ECO:0000313" key="2">
    <source>
        <dbReference type="EnsemblPlants" id="AET6Gv20863700.2"/>
    </source>
</evidence>
<reference evidence="2" key="3">
    <citation type="journal article" date="2017" name="Nature">
        <title>Genome sequence of the progenitor of the wheat D genome Aegilops tauschii.</title>
        <authorList>
            <person name="Luo M.C."/>
            <person name="Gu Y.Q."/>
            <person name="Puiu D."/>
            <person name="Wang H."/>
            <person name="Twardziok S.O."/>
            <person name="Deal K.R."/>
            <person name="Huo N."/>
            <person name="Zhu T."/>
            <person name="Wang L."/>
            <person name="Wang Y."/>
            <person name="McGuire P.E."/>
            <person name="Liu S."/>
            <person name="Long H."/>
            <person name="Ramasamy R.K."/>
            <person name="Rodriguez J.C."/>
            <person name="Van S.L."/>
            <person name="Yuan L."/>
            <person name="Wang Z."/>
            <person name="Xia Z."/>
            <person name="Xiao L."/>
            <person name="Anderson O.D."/>
            <person name="Ouyang S."/>
            <person name="Liang Y."/>
            <person name="Zimin A.V."/>
            <person name="Pertea G."/>
            <person name="Qi P."/>
            <person name="Bennetzen J.L."/>
            <person name="Dai X."/>
            <person name="Dawson M.W."/>
            <person name="Muller H.G."/>
            <person name="Kugler K."/>
            <person name="Rivarola-Duarte L."/>
            <person name="Spannagl M."/>
            <person name="Mayer K.F.X."/>
            <person name="Lu F.H."/>
            <person name="Bevan M.W."/>
            <person name="Leroy P."/>
            <person name="Li P."/>
            <person name="You F.M."/>
            <person name="Sun Q."/>
            <person name="Liu Z."/>
            <person name="Lyons E."/>
            <person name="Wicker T."/>
            <person name="Salzberg S.L."/>
            <person name="Devos K.M."/>
            <person name="Dvorak J."/>
        </authorList>
    </citation>
    <scope>NUCLEOTIDE SEQUENCE [LARGE SCALE GENOMIC DNA]</scope>
    <source>
        <strain evidence="2">cv. AL8/78</strain>
    </source>
</reference>
<reference evidence="2" key="5">
    <citation type="journal article" date="2021" name="G3 (Bethesda)">
        <title>Aegilops tauschii genome assembly Aet v5.0 features greater sequence contiguity and improved annotation.</title>
        <authorList>
            <person name="Wang L."/>
            <person name="Zhu T."/>
            <person name="Rodriguez J.C."/>
            <person name="Deal K.R."/>
            <person name="Dubcovsky J."/>
            <person name="McGuire P.E."/>
            <person name="Lux T."/>
            <person name="Spannagl M."/>
            <person name="Mayer K.F.X."/>
            <person name="Baldrich P."/>
            <person name="Meyers B.C."/>
            <person name="Huo N."/>
            <person name="Gu Y.Q."/>
            <person name="Zhou H."/>
            <person name="Devos K.M."/>
            <person name="Bennetzen J.L."/>
            <person name="Unver T."/>
            <person name="Budak H."/>
            <person name="Gulick P.J."/>
            <person name="Galiba G."/>
            <person name="Kalapos B."/>
            <person name="Nelson D.R."/>
            <person name="Li P."/>
            <person name="You F.M."/>
            <person name="Luo M.C."/>
            <person name="Dvorak J."/>
        </authorList>
    </citation>
    <scope>NUCLEOTIDE SEQUENCE [LARGE SCALE GENOMIC DNA]</scope>
    <source>
        <strain evidence="2">cv. AL8/78</strain>
    </source>
</reference>
<sequence>SRNRPGAPTSSSPKPRAPRGTTPIPPAGLLSGKRRSRMAANFWTSSHSKQLLDPEEVDVVPAADRERGVTPVEFRLVKIHMSFHIWRLAQQVKVRQRLETLFFHFLNCTFVYTPSIPNYSSWF</sequence>
<accession>A0A453PUJ3</accession>